<evidence type="ECO:0000313" key="4">
    <source>
        <dbReference type="Proteomes" id="UP000027222"/>
    </source>
</evidence>
<proteinExistence type="predicted"/>
<dbReference type="AlphaFoldDB" id="A0A067STM7"/>
<feature type="compositionally biased region" description="Basic and acidic residues" evidence="1">
    <location>
        <begin position="396"/>
        <end position="421"/>
    </location>
</feature>
<dbReference type="Proteomes" id="UP000027222">
    <property type="component" value="Unassembled WGS sequence"/>
</dbReference>
<evidence type="ECO:0000256" key="1">
    <source>
        <dbReference type="SAM" id="MobiDB-lite"/>
    </source>
</evidence>
<dbReference type="OrthoDB" id="3176940at2759"/>
<feature type="compositionally biased region" description="Acidic residues" evidence="1">
    <location>
        <begin position="384"/>
        <end position="395"/>
    </location>
</feature>
<dbReference type="InterPro" id="IPR046520">
    <property type="entry name" value="DUF6697"/>
</dbReference>
<accession>A0A067STM7</accession>
<dbReference type="Pfam" id="PF20411">
    <property type="entry name" value="DUF6697"/>
    <property type="match status" value="1"/>
</dbReference>
<dbReference type="EMBL" id="KL142383">
    <property type="protein sequence ID" value="KDR74295.1"/>
    <property type="molecule type" value="Genomic_DNA"/>
</dbReference>
<reference evidence="4" key="1">
    <citation type="journal article" date="2014" name="Proc. Natl. Acad. Sci. U.S.A.">
        <title>Extensive sampling of basidiomycete genomes demonstrates inadequacy of the white-rot/brown-rot paradigm for wood decay fungi.</title>
        <authorList>
            <person name="Riley R."/>
            <person name="Salamov A.A."/>
            <person name="Brown D.W."/>
            <person name="Nagy L.G."/>
            <person name="Floudas D."/>
            <person name="Held B.W."/>
            <person name="Levasseur A."/>
            <person name="Lombard V."/>
            <person name="Morin E."/>
            <person name="Otillar R."/>
            <person name="Lindquist E.A."/>
            <person name="Sun H."/>
            <person name="LaButti K.M."/>
            <person name="Schmutz J."/>
            <person name="Jabbour D."/>
            <person name="Luo H."/>
            <person name="Baker S.E."/>
            <person name="Pisabarro A.G."/>
            <person name="Walton J.D."/>
            <person name="Blanchette R.A."/>
            <person name="Henrissat B."/>
            <person name="Martin F."/>
            <person name="Cullen D."/>
            <person name="Hibbett D.S."/>
            <person name="Grigoriev I.V."/>
        </authorList>
    </citation>
    <scope>NUCLEOTIDE SEQUENCE [LARGE SCALE GENOMIC DNA]</scope>
    <source>
        <strain evidence="4">CBS 339.88</strain>
    </source>
</reference>
<feature type="region of interest" description="Disordered" evidence="1">
    <location>
        <begin position="1"/>
        <end position="66"/>
    </location>
</feature>
<name>A0A067STM7_GALM3</name>
<protein>
    <recommendedName>
        <fullName evidence="2">DUF6697 domain-containing protein</fullName>
    </recommendedName>
</protein>
<evidence type="ECO:0000259" key="2">
    <source>
        <dbReference type="Pfam" id="PF20411"/>
    </source>
</evidence>
<sequence length="435" mass="49458">MATPPDSKRIFDNFVPTPTSLQDADDSDVEILSTAPTGTPNSKKFKDESKEIIPNSKEPSSGPRRKRQRLILEVVVPTWEAYKKETAEDFKKLKNMKNPIVKKIKNMDLLVDTVRDRLKPIGLDLFDITLDKFSQEVRVGRDFMSSVYGGSMQATFPKIRKELVAKHGMNDFAYLNPDYQPEAPEVPGAPGLFFGTEAGPDRDGTHRVLTRIGSNSWQYMGMYVIKSCPSLSKEEWADQLEKVRKTWAKQICVQDWGINVRVRVRARKELGRQPTKAEFNDILTSGRFKSTTPEEVEKAYDIGVERLGVWTTKCVGYHNAFQLQLCEKFPLWVPRPRKPRGSNKQGKNKSAKPKSKPKLKAPNDEEAPVARGRKRKRSASPDSDLTEPESEDSDQDEKPTKEQLEFHDFSSDEETGLDHAYKSKGTRSRPIRLDL</sequence>
<feature type="domain" description="DUF6697" evidence="2">
    <location>
        <begin position="139"/>
        <end position="328"/>
    </location>
</feature>
<dbReference type="STRING" id="685588.A0A067STM7"/>
<feature type="compositionally biased region" description="Basic residues" evidence="1">
    <location>
        <begin position="422"/>
        <end position="435"/>
    </location>
</feature>
<keyword evidence="4" id="KW-1185">Reference proteome</keyword>
<gene>
    <name evidence="3" type="ORF">GALMADRAFT_575368</name>
</gene>
<evidence type="ECO:0000313" key="3">
    <source>
        <dbReference type="EMBL" id="KDR74295.1"/>
    </source>
</evidence>
<feature type="compositionally biased region" description="Basic and acidic residues" evidence="1">
    <location>
        <begin position="1"/>
        <end position="11"/>
    </location>
</feature>
<feature type="region of interest" description="Disordered" evidence="1">
    <location>
        <begin position="334"/>
        <end position="435"/>
    </location>
</feature>
<feature type="compositionally biased region" description="Basic residues" evidence="1">
    <location>
        <begin position="335"/>
        <end position="359"/>
    </location>
</feature>
<dbReference type="HOGENOM" id="CLU_046159_1_0_1"/>
<organism evidence="3 4">
    <name type="scientific">Galerina marginata (strain CBS 339.88)</name>
    <dbReference type="NCBI Taxonomy" id="685588"/>
    <lineage>
        <taxon>Eukaryota</taxon>
        <taxon>Fungi</taxon>
        <taxon>Dikarya</taxon>
        <taxon>Basidiomycota</taxon>
        <taxon>Agaricomycotina</taxon>
        <taxon>Agaricomycetes</taxon>
        <taxon>Agaricomycetidae</taxon>
        <taxon>Agaricales</taxon>
        <taxon>Agaricineae</taxon>
        <taxon>Strophariaceae</taxon>
        <taxon>Galerina</taxon>
    </lineage>
</organism>